<keyword evidence="10" id="KW-1133">Transmembrane helix</keyword>
<dbReference type="AlphaFoldDB" id="G8M0Q4"/>
<reference evidence="13 14" key="2">
    <citation type="journal article" date="2012" name="Stand. Genomic Sci.">
        <title>Complete Genome Sequence of Clostridium clariflavum DSM 19732.</title>
        <authorList>
            <person name="Izquierdo J.A."/>
            <person name="Goodwin L."/>
            <person name="Davenport K.W."/>
            <person name="Teshima H."/>
            <person name="Bruce D."/>
            <person name="Detter C."/>
            <person name="Tapia R."/>
            <person name="Han S."/>
            <person name="Land M."/>
            <person name="Hauser L."/>
            <person name="Jeffries C.D."/>
            <person name="Han J."/>
            <person name="Pitluck S."/>
            <person name="Nolan M."/>
            <person name="Chen A."/>
            <person name="Huntemann M."/>
            <person name="Mavromatis K."/>
            <person name="Mikhailova N."/>
            <person name="Liolios K."/>
            <person name="Woyke T."/>
            <person name="Lynd L.R."/>
        </authorList>
    </citation>
    <scope>NUCLEOTIDE SEQUENCE [LARGE SCALE GENOMIC DNA]</scope>
    <source>
        <strain evidence="14">DSM 19732 / NBRC 101661 / EBR45</strain>
    </source>
</reference>
<dbReference type="PANTHER" id="PTHR43289">
    <property type="entry name" value="MITOGEN-ACTIVATED PROTEIN KINASE KINASE KINASE 20-RELATED"/>
    <property type="match status" value="1"/>
</dbReference>
<evidence type="ECO:0000256" key="5">
    <source>
        <dbReference type="ARBA" id="ARBA00022777"/>
    </source>
</evidence>
<dbReference type="KEGG" id="ccl:Clocl_2566"/>
<dbReference type="Pfam" id="PF03793">
    <property type="entry name" value="PASTA"/>
    <property type="match status" value="3"/>
</dbReference>
<proteinExistence type="predicted"/>
<evidence type="ECO:0000256" key="9">
    <source>
        <dbReference type="PROSITE-ProRule" id="PRU10141"/>
    </source>
</evidence>
<keyword evidence="14" id="KW-1185">Reference proteome</keyword>
<evidence type="ECO:0000259" key="12">
    <source>
        <dbReference type="PROSITE" id="PS51178"/>
    </source>
</evidence>
<evidence type="ECO:0000313" key="14">
    <source>
        <dbReference type="Proteomes" id="UP000005435"/>
    </source>
</evidence>
<feature type="domain" description="PASTA" evidence="12">
    <location>
        <begin position="424"/>
        <end position="490"/>
    </location>
</feature>
<dbReference type="FunFam" id="1.10.510.10:FF:000021">
    <property type="entry name" value="Serine/threonine protein kinase"/>
    <property type="match status" value="1"/>
</dbReference>
<dbReference type="SUPFAM" id="SSF56112">
    <property type="entry name" value="Protein kinase-like (PK-like)"/>
    <property type="match status" value="1"/>
</dbReference>
<feature type="domain" description="PASTA" evidence="12">
    <location>
        <begin position="491"/>
        <end position="559"/>
    </location>
</feature>
<feature type="binding site" evidence="9">
    <location>
        <position position="39"/>
    </location>
    <ligand>
        <name>ATP</name>
        <dbReference type="ChEBI" id="CHEBI:30616"/>
    </ligand>
</feature>
<feature type="domain" description="Protein kinase" evidence="11">
    <location>
        <begin position="10"/>
        <end position="270"/>
    </location>
</feature>
<dbReference type="PROSITE" id="PS50011">
    <property type="entry name" value="PROTEIN_KINASE_DOM"/>
    <property type="match status" value="1"/>
</dbReference>
<evidence type="ECO:0000256" key="3">
    <source>
        <dbReference type="ARBA" id="ARBA00022679"/>
    </source>
</evidence>
<accession>G8M0Q4</accession>
<dbReference type="Gene3D" id="3.30.10.20">
    <property type="match status" value="3"/>
</dbReference>
<keyword evidence="4 9" id="KW-0547">Nucleotide-binding</keyword>
<dbReference type="SMART" id="SM00220">
    <property type="entry name" value="S_TKc"/>
    <property type="match status" value="1"/>
</dbReference>
<dbReference type="InterPro" id="IPR011009">
    <property type="entry name" value="Kinase-like_dom_sf"/>
</dbReference>
<dbReference type="CDD" id="cd06577">
    <property type="entry name" value="PASTA_pknB"/>
    <property type="match status" value="3"/>
</dbReference>
<dbReference type="PROSITE" id="PS51178">
    <property type="entry name" value="PASTA"/>
    <property type="match status" value="3"/>
</dbReference>
<protein>
    <recommendedName>
        <fullName evidence="1">non-specific serine/threonine protein kinase</fullName>
        <ecNumber evidence="1">2.7.11.1</ecNumber>
    </recommendedName>
</protein>
<keyword evidence="10" id="KW-0472">Membrane</keyword>
<dbReference type="NCBIfam" id="NF033483">
    <property type="entry name" value="PknB_PASTA_kin"/>
    <property type="match status" value="1"/>
</dbReference>
<evidence type="ECO:0000259" key="11">
    <source>
        <dbReference type="PROSITE" id="PS50011"/>
    </source>
</evidence>
<reference evidence="14" key="1">
    <citation type="submission" date="2011-12" db="EMBL/GenBank/DDBJ databases">
        <title>Complete sequence of Clostridium clariflavum DSM 19732.</title>
        <authorList>
            <consortium name="US DOE Joint Genome Institute"/>
            <person name="Lucas S."/>
            <person name="Han J."/>
            <person name="Lapidus A."/>
            <person name="Cheng J.-F."/>
            <person name="Goodwin L."/>
            <person name="Pitluck S."/>
            <person name="Peters L."/>
            <person name="Teshima H."/>
            <person name="Detter J.C."/>
            <person name="Han C."/>
            <person name="Tapia R."/>
            <person name="Land M."/>
            <person name="Hauser L."/>
            <person name="Kyrpides N."/>
            <person name="Ivanova N."/>
            <person name="Pagani I."/>
            <person name="Kitzmiller T."/>
            <person name="Lynd L."/>
            <person name="Izquierdo J."/>
            <person name="Woyke T."/>
        </authorList>
    </citation>
    <scope>NUCLEOTIDE SEQUENCE [LARGE SCALE GENOMIC DNA]</scope>
    <source>
        <strain evidence="14">DSM 19732 / NBRC 101661 / EBR45</strain>
    </source>
</reference>
<keyword evidence="2 13" id="KW-0723">Serine/threonine-protein kinase</keyword>
<evidence type="ECO:0000256" key="2">
    <source>
        <dbReference type="ARBA" id="ARBA00022527"/>
    </source>
</evidence>
<name>G8M0Q4_ACECE</name>
<evidence type="ECO:0000256" key="6">
    <source>
        <dbReference type="ARBA" id="ARBA00022840"/>
    </source>
</evidence>
<dbReference type="InterPro" id="IPR017441">
    <property type="entry name" value="Protein_kinase_ATP_BS"/>
</dbReference>
<evidence type="ECO:0000256" key="8">
    <source>
        <dbReference type="ARBA" id="ARBA00048679"/>
    </source>
</evidence>
<dbReference type="InterPro" id="IPR008271">
    <property type="entry name" value="Ser/Thr_kinase_AS"/>
</dbReference>
<organism evidence="13 14">
    <name type="scientific">Acetivibrio clariflavus (strain DSM 19732 / NBRC 101661 / EBR45)</name>
    <name type="common">Clostridium clariflavum</name>
    <dbReference type="NCBI Taxonomy" id="720554"/>
    <lineage>
        <taxon>Bacteria</taxon>
        <taxon>Bacillati</taxon>
        <taxon>Bacillota</taxon>
        <taxon>Clostridia</taxon>
        <taxon>Eubacteriales</taxon>
        <taxon>Oscillospiraceae</taxon>
        <taxon>Acetivibrio</taxon>
    </lineage>
</organism>
<evidence type="ECO:0000313" key="13">
    <source>
        <dbReference type="EMBL" id="AEV69135.1"/>
    </source>
</evidence>
<dbReference type="FunFam" id="3.30.200.20:FF:000035">
    <property type="entry name" value="Serine/threonine protein kinase Stk1"/>
    <property type="match status" value="1"/>
</dbReference>
<dbReference type="PROSITE" id="PS00108">
    <property type="entry name" value="PROTEIN_KINASE_ST"/>
    <property type="match status" value="1"/>
</dbReference>
<dbReference type="STRING" id="720554.Clocl_2566"/>
<keyword evidence="10" id="KW-0812">Transmembrane</keyword>
<evidence type="ECO:0000256" key="1">
    <source>
        <dbReference type="ARBA" id="ARBA00012513"/>
    </source>
</evidence>
<comment type="catalytic activity">
    <reaction evidence="8">
        <text>L-seryl-[protein] + ATP = O-phospho-L-seryl-[protein] + ADP + H(+)</text>
        <dbReference type="Rhea" id="RHEA:17989"/>
        <dbReference type="Rhea" id="RHEA-COMP:9863"/>
        <dbReference type="Rhea" id="RHEA-COMP:11604"/>
        <dbReference type="ChEBI" id="CHEBI:15378"/>
        <dbReference type="ChEBI" id="CHEBI:29999"/>
        <dbReference type="ChEBI" id="CHEBI:30616"/>
        <dbReference type="ChEBI" id="CHEBI:83421"/>
        <dbReference type="ChEBI" id="CHEBI:456216"/>
        <dbReference type="EC" id="2.7.11.1"/>
    </reaction>
</comment>
<feature type="transmembrane region" description="Helical" evidence="10">
    <location>
        <begin position="326"/>
        <end position="350"/>
    </location>
</feature>
<dbReference type="Pfam" id="PF00069">
    <property type="entry name" value="Pkinase"/>
    <property type="match status" value="1"/>
</dbReference>
<dbReference type="GO" id="GO:0005524">
    <property type="term" value="F:ATP binding"/>
    <property type="evidence" value="ECO:0007669"/>
    <property type="project" value="UniProtKB-UniRule"/>
</dbReference>
<evidence type="ECO:0000256" key="10">
    <source>
        <dbReference type="SAM" id="Phobius"/>
    </source>
</evidence>
<dbReference type="Proteomes" id="UP000005435">
    <property type="component" value="Chromosome"/>
</dbReference>
<dbReference type="HOGENOM" id="CLU_000288_135_2_9"/>
<keyword evidence="6 9" id="KW-0067">ATP-binding</keyword>
<dbReference type="SMART" id="SM00740">
    <property type="entry name" value="PASTA"/>
    <property type="match status" value="3"/>
</dbReference>
<keyword evidence="3" id="KW-0808">Transferase</keyword>
<evidence type="ECO:0000256" key="7">
    <source>
        <dbReference type="ARBA" id="ARBA00047899"/>
    </source>
</evidence>
<sequence length="645" mass="72458">MEGRILGGRYELLEKIGGGGMALVYKAKCRLLNRFVAVKLLRPEFTTDEEFVKRFRVEAQAAASLSHPNIVSIYDVGQEDDLHYIVMEYVNGITLKEYIMQKGVLNWKEAVNIVIQICSAIEHAHKNHIVHRDIKPHNILLTKDGVAKVTDFGIARAVTSSTITVAGNAIGSVHYFSPEQARGGFSDEKSDLYSLGIVLYELVTGRVPFNGESPVAVALKHIQDIPQEPINLKPDIPQGVNDIIMIAIEKDQKNRYQSATEMLEDLYKVLKNPDMEINSGNGENVYDSPTVRMPSIGEKKAFVEDKESEKTGDNTMKKKKRKDKTTTVLAILTSVVVIALITFMIGYIIWPALTPPDEYVVKDYTGMNYYQVKAELENNKIAVEPKRVNDEKMDKDLVISQDVPPGTKLVRGGYSKVVLTVSDGPVLVEIEDFANMDYRAVEKKIEDLGLKPEVVEEYSDDVPVGLVIRTEPGEGEKVKLGKKIWIYKSLGPEIKMTKVPDLIGKTRAEAINLLEESKLTLGKIYPEDKTNTVDRIVKQEPKAGESINEGKSVDIYLEEFEVTEQKEKIVKRTIALTDPDMYVEFISVSVTIIRSDTGEEEQLYDEIKRKTDFPLTLSIPVPKDGSTHVKVYLNSELFTEFTEEY</sequence>
<dbReference type="RefSeq" id="WP_014255700.1">
    <property type="nucleotide sequence ID" value="NC_016627.1"/>
</dbReference>
<dbReference type="Gene3D" id="3.30.200.20">
    <property type="entry name" value="Phosphorylase Kinase, domain 1"/>
    <property type="match status" value="1"/>
</dbReference>
<dbReference type="GO" id="GO:0004674">
    <property type="term" value="F:protein serine/threonine kinase activity"/>
    <property type="evidence" value="ECO:0007669"/>
    <property type="project" value="UniProtKB-KW"/>
</dbReference>
<dbReference type="InterPro" id="IPR005543">
    <property type="entry name" value="PASTA_dom"/>
</dbReference>
<dbReference type="EC" id="2.7.11.1" evidence="1"/>
<dbReference type="Gene3D" id="1.10.510.10">
    <property type="entry name" value="Transferase(Phosphotransferase) domain 1"/>
    <property type="match status" value="1"/>
</dbReference>
<dbReference type="InterPro" id="IPR000719">
    <property type="entry name" value="Prot_kinase_dom"/>
</dbReference>
<evidence type="ECO:0000256" key="4">
    <source>
        <dbReference type="ARBA" id="ARBA00022741"/>
    </source>
</evidence>
<dbReference type="eggNOG" id="COG0515">
    <property type="taxonomic scope" value="Bacteria"/>
</dbReference>
<dbReference type="PROSITE" id="PS00107">
    <property type="entry name" value="PROTEIN_KINASE_ATP"/>
    <property type="match status" value="1"/>
</dbReference>
<keyword evidence="5 13" id="KW-0418">Kinase</keyword>
<dbReference type="EMBL" id="CP003065">
    <property type="protein sequence ID" value="AEV69135.1"/>
    <property type="molecule type" value="Genomic_DNA"/>
</dbReference>
<dbReference type="CDD" id="cd14014">
    <property type="entry name" value="STKc_PknB_like"/>
    <property type="match status" value="1"/>
</dbReference>
<feature type="domain" description="PASTA" evidence="12">
    <location>
        <begin position="354"/>
        <end position="423"/>
    </location>
</feature>
<comment type="catalytic activity">
    <reaction evidence="7">
        <text>L-threonyl-[protein] + ATP = O-phospho-L-threonyl-[protein] + ADP + H(+)</text>
        <dbReference type="Rhea" id="RHEA:46608"/>
        <dbReference type="Rhea" id="RHEA-COMP:11060"/>
        <dbReference type="Rhea" id="RHEA-COMP:11605"/>
        <dbReference type="ChEBI" id="CHEBI:15378"/>
        <dbReference type="ChEBI" id="CHEBI:30013"/>
        <dbReference type="ChEBI" id="CHEBI:30616"/>
        <dbReference type="ChEBI" id="CHEBI:61977"/>
        <dbReference type="ChEBI" id="CHEBI:456216"/>
        <dbReference type="EC" id="2.7.11.1"/>
    </reaction>
</comment>
<dbReference type="PANTHER" id="PTHR43289:SF34">
    <property type="entry name" value="SERINE_THREONINE-PROTEIN KINASE YBDM-RELATED"/>
    <property type="match status" value="1"/>
</dbReference>
<gene>
    <name evidence="13" type="ordered locus">Clocl_2566</name>
</gene>